<feature type="transmembrane region" description="Helical" evidence="1">
    <location>
        <begin position="387"/>
        <end position="406"/>
    </location>
</feature>
<proteinExistence type="predicted"/>
<dbReference type="Gene3D" id="1.25.40.10">
    <property type="entry name" value="Tetratricopeptide repeat domain"/>
    <property type="match status" value="1"/>
</dbReference>
<dbReference type="SUPFAM" id="SSF48452">
    <property type="entry name" value="TPR-like"/>
    <property type="match status" value="1"/>
</dbReference>
<keyword evidence="1" id="KW-0472">Membrane</keyword>
<accession>A0A6S6U1M7</accession>
<evidence type="ECO:0000256" key="1">
    <source>
        <dbReference type="SAM" id="Phobius"/>
    </source>
</evidence>
<name>A0A6S6U1M7_9GAMM</name>
<evidence type="ECO:0000313" key="2">
    <source>
        <dbReference type="EMBL" id="CAA6826812.1"/>
    </source>
</evidence>
<organism evidence="2">
    <name type="scientific">uncultured Thiotrichaceae bacterium</name>
    <dbReference type="NCBI Taxonomy" id="298394"/>
    <lineage>
        <taxon>Bacteria</taxon>
        <taxon>Pseudomonadati</taxon>
        <taxon>Pseudomonadota</taxon>
        <taxon>Gammaproteobacteria</taxon>
        <taxon>Thiotrichales</taxon>
        <taxon>Thiotrichaceae</taxon>
        <taxon>environmental samples</taxon>
    </lineage>
</organism>
<dbReference type="EMBL" id="CACVAT010000430">
    <property type="protein sequence ID" value="CAA6826812.1"/>
    <property type="molecule type" value="Genomic_DNA"/>
</dbReference>
<protein>
    <submittedName>
        <fullName evidence="2">Uncharacterized protein</fullName>
    </submittedName>
</protein>
<reference evidence="2" key="1">
    <citation type="submission" date="2020-01" db="EMBL/GenBank/DDBJ databases">
        <authorList>
            <person name="Meier V. D."/>
            <person name="Meier V D."/>
        </authorList>
    </citation>
    <scope>NUCLEOTIDE SEQUENCE</scope>
    <source>
        <strain evidence="2">HLG_WM_MAG_09</strain>
    </source>
</reference>
<keyword evidence="1" id="KW-1133">Transmembrane helix</keyword>
<gene>
    <name evidence="2" type="ORF">HELGO_WM18816</name>
</gene>
<dbReference type="InterPro" id="IPR011990">
    <property type="entry name" value="TPR-like_helical_dom_sf"/>
</dbReference>
<keyword evidence="1" id="KW-0812">Transmembrane</keyword>
<sequence>MQKGLEARQVRAIFFPQRKQFTFHRINMEYLASFKAMNRNSIYALLNTGLEGNLRKVGGSYDVLRSLRPQLEGMSGDINYQGLRLQKERDQLRAQLSQKTREGFSAYRAEVEIDLANQKLSESLELQTTQAHSNVLTAEHMLKDALRVDYRNYRAHFELGWTYLFLLDQQELAEFHLACATKIAVEAGNHSFAIFAKRHLADAHYGMQRYDEAAASAVNTIEASREVDKEYRYECARYMAVAGDVKKATHRLAALVAESPVYYVKAQVEPDFTQHDRVMEMLSDLKQVRVKRIQHFVRNSWQNHELSRVPLPDMIDPNSLFQQTFRKHIRVMSQLPYGTLAQREQQIGELVVKDSQKRIMKEIHQRSRKYEGFAELKRQRWSWINKIGGMSIHASVVLLMASLLFFAARYIAGSFGMSALLSADSLLNIVISIGLVLLVLGVGLIQFVPPGSKKLLRKQIELDNTLKLLSAPS</sequence>
<dbReference type="AlphaFoldDB" id="A0A6S6U1M7"/>
<feature type="transmembrane region" description="Helical" evidence="1">
    <location>
        <begin position="426"/>
        <end position="448"/>
    </location>
</feature>